<reference evidence="3 4" key="1">
    <citation type="submission" date="2021-03" db="EMBL/GenBank/DDBJ databases">
        <authorList>
            <person name="Shang D.-D."/>
            <person name="Du Z.-J."/>
            <person name="Chen G.-J."/>
        </authorList>
    </citation>
    <scope>NUCLEOTIDE SEQUENCE [LARGE SCALE GENOMIC DNA]</scope>
    <source>
        <strain evidence="3 4">F1192</strain>
    </source>
</reference>
<organism evidence="3 4">
    <name type="scientific">Psychrobacter coccoides</name>
    <dbReference type="NCBI Taxonomy" id="2818440"/>
    <lineage>
        <taxon>Bacteria</taxon>
        <taxon>Pseudomonadati</taxon>
        <taxon>Pseudomonadota</taxon>
        <taxon>Gammaproteobacteria</taxon>
        <taxon>Moraxellales</taxon>
        <taxon>Moraxellaceae</taxon>
        <taxon>Psychrobacter</taxon>
    </lineage>
</organism>
<dbReference type="InterPro" id="IPR038404">
    <property type="entry name" value="TRAP_DctP_sf"/>
</dbReference>
<dbReference type="CDD" id="cd13665">
    <property type="entry name" value="PBP2_TRAP_Dctp3_4"/>
    <property type="match status" value="1"/>
</dbReference>
<accession>A0ABS3NQH7</accession>
<dbReference type="PANTHER" id="PTHR33376:SF15">
    <property type="entry name" value="BLL6794 PROTEIN"/>
    <property type="match status" value="1"/>
</dbReference>
<gene>
    <name evidence="3" type="ORF">J3492_10335</name>
</gene>
<keyword evidence="4" id="KW-1185">Reference proteome</keyword>
<dbReference type="EMBL" id="JAGBKM010000019">
    <property type="protein sequence ID" value="MBO1531603.1"/>
    <property type="molecule type" value="Genomic_DNA"/>
</dbReference>
<feature type="chain" id="PRO_5046976049" evidence="2">
    <location>
        <begin position="18"/>
        <end position="349"/>
    </location>
</feature>
<name>A0ABS3NQH7_9GAMM</name>
<sequence length="349" mass="37807">MSNKFKTSAMFLFVAFATGLSSCSGQPEGAVKEDAIILRFSHFWPATAALHKDVFEPWARQIEDDSAGRLKVEIYPSATLSKPDITYDSTAKGTVDIGAQVQGYISGRFPLTEITQLPGLSSSGTQLSCMLQTLYNDDVIASEYDDTHPLFMMASGPGAFHTIDKPIRKPEDLKGMRIRRPLEIAANIIEAAGGTPVGMPASDQYTSLQRGVIDGVSTPWDAAGAFRLAELTNTHTTMPLYGSALLVTMNKDKYESLPDDLKQVIDNHSGMEMAKTAGNLFDREDTRVIAEAKARGDTMIEIPDPLSDPAWSGILKTEIQSYLDNLEAQGLDAQGVYEKAQAASAACKV</sequence>
<evidence type="ECO:0000313" key="4">
    <source>
        <dbReference type="Proteomes" id="UP000664554"/>
    </source>
</evidence>
<evidence type="ECO:0000313" key="3">
    <source>
        <dbReference type="EMBL" id="MBO1531603.1"/>
    </source>
</evidence>
<dbReference type="Gene3D" id="3.40.190.170">
    <property type="entry name" value="Bacterial extracellular solute-binding protein, family 7"/>
    <property type="match status" value="1"/>
</dbReference>
<dbReference type="RefSeq" id="WP_207991974.1">
    <property type="nucleotide sequence ID" value="NZ_JAGBKM010000019.1"/>
</dbReference>
<dbReference type="PROSITE" id="PS51257">
    <property type="entry name" value="PROKAR_LIPOPROTEIN"/>
    <property type="match status" value="1"/>
</dbReference>
<dbReference type="Proteomes" id="UP000664554">
    <property type="component" value="Unassembled WGS sequence"/>
</dbReference>
<keyword evidence="1 2" id="KW-0732">Signal</keyword>
<proteinExistence type="predicted"/>
<protein>
    <submittedName>
        <fullName evidence="3">TRAP transporter substrate-binding protein</fullName>
    </submittedName>
</protein>
<evidence type="ECO:0000256" key="2">
    <source>
        <dbReference type="SAM" id="SignalP"/>
    </source>
</evidence>
<feature type="signal peptide" evidence="2">
    <location>
        <begin position="1"/>
        <end position="17"/>
    </location>
</feature>
<dbReference type="NCBIfam" id="NF037995">
    <property type="entry name" value="TRAP_S1"/>
    <property type="match status" value="1"/>
</dbReference>
<dbReference type="InterPro" id="IPR018389">
    <property type="entry name" value="DctP_fam"/>
</dbReference>
<comment type="caution">
    <text evidence="3">The sequence shown here is derived from an EMBL/GenBank/DDBJ whole genome shotgun (WGS) entry which is preliminary data.</text>
</comment>
<dbReference type="PANTHER" id="PTHR33376">
    <property type="match status" value="1"/>
</dbReference>
<dbReference type="Pfam" id="PF03480">
    <property type="entry name" value="DctP"/>
    <property type="match status" value="1"/>
</dbReference>
<evidence type="ECO:0000256" key="1">
    <source>
        <dbReference type="ARBA" id="ARBA00022729"/>
    </source>
</evidence>